<evidence type="ECO:0000259" key="3">
    <source>
        <dbReference type="Pfam" id="PF07859"/>
    </source>
</evidence>
<evidence type="ECO:0000256" key="1">
    <source>
        <dbReference type="ARBA" id="ARBA00010515"/>
    </source>
</evidence>
<dbReference type="Pfam" id="PF07859">
    <property type="entry name" value="Abhydrolase_3"/>
    <property type="match status" value="1"/>
</dbReference>
<dbReference type="AlphaFoldDB" id="A0A840FGC3"/>
<keyword evidence="5" id="KW-1185">Reference proteome</keyword>
<dbReference type="InterPro" id="IPR029058">
    <property type="entry name" value="AB_hydrolase_fold"/>
</dbReference>
<comment type="caution">
    <text evidence="4">The sequence shown here is derived from an EMBL/GenBank/DDBJ whole genome shotgun (WGS) entry which is preliminary data.</text>
</comment>
<evidence type="ECO:0000313" key="4">
    <source>
        <dbReference type="EMBL" id="MBB4155722.1"/>
    </source>
</evidence>
<dbReference type="PROSITE" id="PS01173">
    <property type="entry name" value="LIPASE_GDXG_HIS"/>
    <property type="match status" value="1"/>
</dbReference>
<dbReference type="InterPro" id="IPR013094">
    <property type="entry name" value="AB_hydrolase_3"/>
</dbReference>
<dbReference type="PANTHER" id="PTHR48081">
    <property type="entry name" value="AB HYDROLASE SUPERFAMILY PROTEIN C4A8.06C"/>
    <property type="match status" value="1"/>
</dbReference>
<dbReference type="RefSeq" id="WP_183987461.1">
    <property type="nucleotide sequence ID" value="NZ_JACIEV010000022.1"/>
</dbReference>
<dbReference type="EMBL" id="JACIEV010000022">
    <property type="protein sequence ID" value="MBB4155722.1"/>
    <property type="molecule type" value="Genomic_DNA"/>
</dbReference>
<organism evidence="4 5">
    <name type="scientific">Sphingomonas jinjuensis</name>
    <dbReference type="NCBI Taxonomy" id="535907"/>
    <lineage>
        <taxon>Bacteria</taxon>
        <taxon>Pseudomonadati</taxon>
        <taxon>Pseudomonadota</taxon>
        <taxon>Alphaproteobacteria</taxon>
        <taxon>Sphingomonadales</taxon>
        <taxon>Sphingomonadaceae</taxon>
        <taxon>Sphingomonas</taxon>
    </lineage>
</organism>
<accession>A0A840FGC3</accession>
<proteinExistence type="inferred from homology"/>
<dbReference type="Proteomes" id="UP000529795">
    <property type="component" value="Unassembled WGS sequence"/>
</dbReference>
<feature type="domain" description="Alpha/beta hydrolase fold-3" evidence="3">
    <location>
        <begin position="107"/>
        <end position="297"/>
    </location>
</feature>
<dbReference type="SUPFAM" id="SSF53474">
    <property type="entry name" value="alpha/beta-Hydrolases"/>
    <property type="match status" value="1"/>
</dbReference>
<sequence length="322" mass="34118">MPLHAAACPGEQLINVAVESLERIVDDHRMPDNPDPAFAALLDDPRSALRPPRQGSEMAVYRARIDAPMAAVSGSALPSVETLDRAVTGLRSTLRLYCFTPSPRDAILFVHGGGFVVGSLDSHDAMCRSIAVASGVMVVAVDYRLAPEYPYPAGRNDVLAAWRWLMSQGCGRVALCGDSAGGYLAVVAAVAGRGQGMSAAALSLLYPAVDPACHSASWDLFGVGHLLTRDWMRWAWTAVGEPDALTKLDLTGLPPTLVVTAGCDPLGDEGIALVDALRLSGVSVRHARIPGMIHGFASLPTLTPQAETTINRVAEHLSQHMR</sequence>
<reference evidence="4 5" key="1">
    <citation type="submission" date="2020-08" db="EMBL/GenBank/DDBJ databases">
        <title>Genomic Encyclopedia of Type Strains, Phase IV (KMG-IV): sequencing the most valuable type-strain genomes for metagenomic binning, comparative biology and taxonomic classification.</title>
        <authorList>
            <person name="Goeker M."/>
        </authorList>
    </citation>
    <scope>NUCLEOTIDE SEQUENCE [LARGE SCALE GENOMIC DNA]</scope>
    <source>
        <strain evidence="4 5">YC6723</strain>
    </source>
</reference>
<protein>
    <submittedName>
        <fullName evidence="4">Acetyl esterase</fullName>
        <ecNumber evidence="4">3.1.1.-</ecNumber>
    </submittedName>
</protein>
<dbReference type="InterPro" id="IPR050300">
    <property type="entry name" value="GDXG_lipolytic_enzyme"/>
</dbReference>
<comment type="similarity">
    <text evidence="1">Belongs to the 'GDXG' lipolytic enzyme family.</text>
</comment>
<dbReference type="EC" id="3.1.1.-" evidence="4"/>
<keyword evidence="2 4" id="KW-0378">Hydrolase</keyword>
<dbReference type="PANTHER" id="PTHR48081:SF8">
    <property type="entry name" value="ALPHA_BETA HYDROLASE FOLD-3 DOMAIN-CONTAINING PROTEIN-RELATED"/>
    <property type="match status" value="1"/>
</dbReference>
<evidence type="ECO:0000313" key="5">
    <source>
        <dbReference type="Proteomes" id="UP000529795"/>
    </source>
</evidence>
<name>A0A840FGC3_9SPHN</name>
<evidence type="ECO:0000256" key="2">
    <source>
        <dbReference type="ARBA" id="ARBA00022801"/>
    </source>
</evidence>
<gene>
    <name evidence="4" type="ORF">GGQ80_003647</name>
</gene>
<dbReference type="GO" id="GO:0016787">
    <property type="term" value="F:hydrolase activity"/>
    <property type="evidence" value="ECO:0007669"/>
    <property type="project" value="UniProtKB-KW"/>
</dbReference>
<dbReference type="InterPro" id="IPR002168">
    <property type="entry name" value="Lipase_GDXG_HIS_AS"/>
</dbReference>
<dbReference type="Gene3D" id="3.40.50.1820">
    <property type="entry name" value="alpha/beta hydrolase"/>
    <property type="match status" value="1"/>
</dbReference>